<organism evidence="1 2">
    <name type="scientific">Paxillus rubicundulus Ve08.2h10</name>
    <dbReference type="NCBI Taxonomy" id="930991"/>
    <lineage>
        <taxon>Eukaryota</taxon>
        <taxon>Fungi</taxon>
        <taxon>Dikarya</taxon>
        <taxon>Basidiomycota</taxon>
        <taxon>Agaricomycotina</taxon>
        <taxon>Agaricomycetes</taxon>
        <taxon>Agaricomycetidae</taxon>
        <taxon>Boletales</taxon>
        <taxon>Paxilineae</taxon>
        <taxon>Paxillaceae</taxon>
        <taxon>Paxillus</taxon>
    </lineage>
</organism>
<keyword evidence="2" id="KW-1185">Reference proteome</keyword>
<evidence type="ECO:0000313" key="1">
    <source>
        <dbReference type="EMBL" id="KIK77388.1"/>
    </source>
</evidence>
<reference evidence="1 2" key="1">
    <citation type="submission" date="2014-04" db="EMBL/GenBank/DDBJ databases">
        <authorList>
            <consortium name="DOE Joint Genome Institute"/>
            <person name="Kuo A."/>
            <person name="Kohler A."/>
            <person name="Jargeat P."/>
            <person name="Nagy L.G."/>
            <person name="Floudas D."/>
            <person name="Copeland A."/>
            <person name="Barry K.W."/>
            <person name="Cichocki N."/>
            <person name="Veneault-Fourrey C."/>
            <person name="LaButti K."/>
            <person name="Lindquist E.A."/>
            <person name="Lipzen A."/>
            <person name="Lundell T."/>
            <person name="Morin E."/>
            <person name="Murat C."/>
            <person name="Sun H."/>
            <person name="Tunlid A."/>
            <person name="Henrissat B."/>
            <person name="Grigoriev I.V."/>
            <person name="Hibbett D.S."/>
            <person name="Martin F."/>
            <person name="Nordberg H.P."/>
            <person name="Cantor M.N."/>
            <person name="Hua S.X."/>
        </authorList>
    </citation>
    <scope>NUCLEOTIDE SEQUENCE [LARGE SCALE GENOMIC DNA]</scope>
    <source>
        <strain evidence="1 2">Ve08.2h10</strain>
    </source>
</reference>
<gene>
    <name evidence="1" type="ORF">PAXRUDRAFT_380623</name>
</gene>
<dbReference type="HOGENOM" id="CLU_2740777_0_0_1"/>
<accession>A0A0D0CPX0</accession>
<protein>
    <submittedName>
        <fullName evidence="1">Uncharacterized protein</fullName>
    </submittedName>
</protein>
<sequence>MFASTNPNSPIVFSYSYPYWVKKGKLLLCCGPDDHRFPQPGGYKMQTWLQTWQRTLPISFDYPPCSHPQNY</sequence>
<dbReference type="AlphaFoldDB" id="A0A0D0CPX0"/>
<dbReference type="Proteomes" id="UP000054538">
    <property type="component" value="Unassembled WGS sequence"/>
</dbReference>
<dbReference type="EMBL" id="KN827009">
    <property type="protein sequence ID" value="KIK77388.1"/>
    <property type="molecule type" value="Genomic_DNA"/>
</dbReference>
<name>A0A0D0CPX0_9AGAM</name>
<reference evidence="2" key="2">
    <citation type="submission" date="2015-01" db="EMBL/GenBank/DDBJ databases">
        <title>Evolutionary Origins and Diversification of the Mycorrhizal Mutualists.</title>
        <authorList>
            <consortium name="DOE Joint Genome Institute"/>
            <consortium name="Mycorrhizal Genomics Consortium"/>
            <person name="Kohler A."/>
            <person name="Kuo A."/>
            <person name="Nagy L.G."/>
            <person name="Floudas D."/>
            <person name="Copeland A."/>
            <person name="Barry K.W."/>
            <person name="Cichocki N."/>
            <person name="Veneault-Fourrey C."/>
            <person name="LaButti K."/>
            <person name="Lindquist E.A."/>
            <person name="Lipzen A."/>
            <person name="Lundell T."/>
            <person name="Morin E."/>
            <person name="Murat C."/>
            <person name="Riley R."/>
            <person name="Ohm R."/>
            <person name="Sun H."/>
            <person name="Tunlid A."/>
            <person name="Henrissat B."/>
            <person name="Grigoriev I.V."/>
            <person name="Hibbett D.S."/>
            <person name="Martin F."/>
        </authorList>
    </citation>
    <scope>NUCLEOTIDE SEQUENCE [LARGE SCALE GENOMIC DNA]</scope>
    <source>
        <strain evidence="2">Ve08.2h10</strain>
    </source>
</reference>
<dbReference type="InParanoid" id="A0A0D0CPX0"/>
<evidence type="ECO:0000313" key="2">
    <source>
        <dbReference type="Proteomes" id="UP000054538"/>
    </source>
</evidence>
<proteinExistence type="predicted"/>